<sequence>MEPLVPSNRQLSEVPTSNATDLLVGTFLINQENDGSNTSVGRETKLCSDLSFVIPLPFITYSDACNDIFVVLNMINCIILIMLNHVLRHQQ</sequence>
<gene>
    <name evidence="2" type="ORF">EDS130_LOCUS21478</name>
</gene>
<evidence type="ECO:0000313" key="3">
    <source>
        <dbReference type="Proteomes" id="UP000663852"/>
    </source>
</evidence>
<feature type="transmembrane region" description="Helical" evidence="1">
    <location>
        <begin position="68"/>
        <end position="87"/>
    </location>
</feature>
<comment type="caution">
    <text evidence="2">The sequence shown here is derived from an EMBL/GenBank/DDBJ whole genome shotgun (WGS) entry which is preliminary data.</text>
</comment>
<protein>
    <submittedName>
        <fullName evidence="2">Uncharacterized protein</fullName>
    </submittedName>
</protein>
<reference evidence="2" key="1">
    <citation type="submission" date="2021-02" db="EMBL/GenBank/DDBJ databases">
        <authorList>
            <person name="Nowell W R."/>
        </authorList>
    </citation>
    <scope>NUCLEOTIDE SEQUENCE</scope>
</reference>
<accession>A0A814R5S9</accession>
<name>A0A814R5S9_ADIRI</name>
<dbReference type="EMBL" id="CAJNOJ010000108">
    <property type="protein sequence ID" value="CAF1129074.1"/>
    <property type="molecule type" value="Genomic_DNA"/>
</dbReference>
<keyword evidence="1" id="KW-0472">Membrane</keyword>
<keyword evidence="1" id="KW-1133">Transmembrane helix</keyword>
<dbReference type="AlphaFoldDB" id="A0A814R5S9"/>
<evidence type="ECO:0000256" key="1">
    <source>
        <dbReference type="SAM" id="Phobius"/>
    </source>
</evidence>
<dbReference type="Proteomes" id="UP000663852">
    <property type="component" value="Unassembled WGS sequence"/>
</dbReference>
<evidence type="ECO:0000313" key="2">
    <source>
        <dbReference type="EMBL" id="CAF1129074.1"/>
    </source>
</evidence>
<organism evidence="2 3">
    <name type="scientific">Adineta ricciae</name>
    <name type="common">Rotifer</name>
    <dbReference type="NCBI Taxonomy" id="249248"/>
    <lineage>
        <taxon>Eukaryota</taxon>
        <taxon>Metazoa</taxon>
        <taxon>Spiralia</taxon>
        <taxon>Gnathifera</taxon>
        <taxon>Rotifera</taxon>
        <taxon>Eurotatoria</taxon>
        <taxon>Bdelloidea</taxon>
        <taxon>Adinetida</taxon>
        <taxon>Adinetidae</taxon>
        <taxon>Adineta</taxon>
    </lineage>
</organism>
<proteinExistence type="predicted"/>
<keyword evidence="1" id="KW-0812">Transmembrane</keyword>